<reference evidence="1 2" key="1">
    <citation type="submission" date="2020-04" db="EMBL/GenBank/DDBJ databases">
        <title>Collinsella sp. KGMB02528 nov., an anaerobic actinobacterium isolated from human feces.</title>
        <authorList>
            <person name="Han K.-I."/>
            <person name="Eom M.K."/>
            <person name="Kim J.-S."/>
            <person name="Lee K.C."/>
            <person name="Suh M.K."/>
            <person name="Park S.-H."/>
            <person name="Lee J.H."/>
            <person name="Kang S.W."/>
            <person name="Park J.-E."/>
            <person name="Oh B.S."/>
            <person name="Yu S.Y."/>
            <person name="Choi S.-H."/>
            <person name="Lee D.H."/>
            <person name="Yoon H."/>
            <person name="Kim B.-Y."/>
            <person name="Lee J.H."/>
            <person name="Lee J.-S."/>
        </authorList>
    </citation>
    <scope>NUCLEOTIDE SEQUENCE [LARGE SCALE GENOMIC DNA]</scope>
    <source>
        <strain evidence="1 2">KGMB02528</strain>
    </source>
</reference>
<dbReference type="GO" id="GO:0005198">
    <property type="term" value="F:structural molecule activity"/>
    <property type="evidence" value="ECO:0007669"/>
    <property type="project" value="InterPro"/>
</dbReference>
<accession>A0A7X9UCJ5</accession>
<evidence type="ECO:0008006" key="3">
    <source>
        <dbReference type="Google" id="ProtNLM"/>
    </source>
</evidence>
<evidence type="ECO:0000313" key="1">
    <source>
        <dbReference type="EMBL" id="NMF55692.1"/>
    </source>
</evidence>
<protein>
    <recommendedName>
        <fullName evidence="3">Phage minor capsid protein 2</fullName>
    </recommendedName>
</protein>
<keyword evidence="2" id="KW-1185">Reference proteome</keyword>
<comment type="caution">
    <text evidence="1">The sequence shown here is derived from an EMBL/GenBank/DDBJ whole genome shotgun (WGS) entry which is preliminary data.</text>
</comment>
<evidence type="ECO:0000313" key="2">
    <source>
        <dbReference type="Proteomes" id="UP000546970"/>
    </source>
</evidence>
<dbReference type="EMBL" id="JABBCP010000002">
    <property type="protein sequence ID" value="NMF55692.1"/>
    <property type="molecule type" value="Genomic_DNA"/>
</dbReference>
<organism evidence="1 2">
    <name type="scientific">Collinsella acetigenes</name>
    <dbReference type="NCBI Taxonomy" id="2713419"/>
    <lineage>
        <taxon>Bacteria</taxon>
        <taxon>Bacillati</taxon>
        <taxon>Actinomycetota</taxon>
        <taxon>Coriobacteriia</taxon>
        <taxon>Coriobacteriales</taxon>
        <taxon>Coriobacteriaceae</taxon>
        <taxon>Collinsella</taxon>
    </lineage>
</organism>
<dbReference type="InterPro" id="IPR009319">
    <property type="entry name" value="Phage_A118_VSP1"/>
</dbReference>
<name>A0A7X9UCJ5_9ACTN</name>
<gene>
    <name evidence="1" type="ORF">HF320_05040</name>
</gene>
<dbReference type="AlphaFoldDB" id="A0A7X9UCJ5"/>
<dbReference type="Pfam" id="PF06152">
    <property type="entry name" value="Phage_min_cap2"/>
    <property type="match status" value="1"/>
</dbReference>
<proteinExistence type="predicted"/>
<dbReference type="RefSeq" id="WP_169277318.1">
    <property type="nucleotide sequence ID" value="NZ_JABBCP010000002.1"/>
</dbReference>
<dbReference type="Proteomes" id="UP000546970">
    <property type="component" value="Unassembled WGS sequence"/>
</dbReference>
<sequence length="545" mass="60372">MGDFHDRLAADLVGGAQERFVAELTERAARMLADAVANPDRFRLLDRLSPLGAMGLWAEWRDRVTDECREAWESAVSDEDELLVSSLARYLGGRSYETSYAANVAAEAARGMAEIMRRENVSLASSVEREWYSAVADAVTRVEAGESRRRVMEEAVAKLASEGITTIDYRTGTRMPIDAALRRHIVTQANQARNDLLWRRMDEWGADLVFTSAHYGARPSHAVWQGRVFSRSGTSKAYPSLVEATGYGTAGGLCGVNCRHTMTPYVEGISKLPDTDYGPQEKLTGLSSDEYYAATQAQRRLEAKVRATKREIALGEASGVDETPARVRLGELQGRLLDHCKANGLRRDYGRERAYAVPGAVQPRALRATASVKKVLGRGFGSVAPGEMRLCEGVFVDRHDRVRTEEFVTETLQAIVGLEVEHAVVIQRDGRVFHAVGTRDSVTLEGADLDGAIVMHNHVLLYGEPCSFGKDDYVTLRENPKITLLMACSGGYRYEMKAGPKIAKVGYDDAMGRIPLSEVDMDDFQHLVMRSLNDLKAIRYRREDL</sequence>